<dbReference type="AlphaFoldDB" id="A0AAE9MMA5"/>
<evidence type="ECO:0000313" key="2">
    <source>
        <dbReference type="Proteomes" id="UP001056837"/>
    </source>
</evidence>
<gene>
    <name evidence="1" type="ORF">HER15_03985</name>
</gene>
<evidence type="ECO:0000313" key="1">
    <source>
        <dbReference type="EMBL" id="UTD14689.1"/>
    </source>
</evidence>
<accession>A0AAE9MMA5</accession>
<protein>
    <recommendedName>
        <fullName evidence="3">Lipoprotein</fullName>
    </recommendedName>
</protein>
<dbReference type="Proteomes" id="UP001056837">
    <property type="component" value="Chromosome"/>
</dbReference>
<name>A0AAE9MMA5_9FLAO</name>
<dbReference type="RefSeq" id="WP_047789686.1">
    <property type="nucleotide sequence ID" value="NZ_CP050861.1"/>
</dbReference>
<proteinExistence type="predicted"/>
<dbReference type="EMBL" id="CP050861">
    <property type="protein sequence ID" value="UTD14689.1"/>
    <property type="molecule type" value="Genomic_DNA"/>
</dbReference>
<organism evidence="1 2">
    <name type="scientific">Tenacibaculum mesophilum</name>
    <dbReference type="NCBI Taxonomy" id="104268"/>
    <lineage>
        <taxon>Bacteria</taxon>
        <taxon>Pseudomonadati</taxon>
        <taxon>Bacteroidota</taxon>
        <taxon>Flavobacteriia</taxon>
        <taxon>Flavobacteriales</taxon>
        <taxon>Flavobacteriaceae</taxon>
        <taxon>Tenacibaculum</taxon>
    </lineage>
</organism>
<dbReference type="PROSITE" id="PS51257">
    <property type="entry name" value="PROKAR_LIPOPROTEIN"/>
    <property type="match status" value="1"/>
</dbReference>
<reference evidence="1" key="1">
    <citation type="submission" date="2020-04" db="EMBL/GenBank/DDBJ databases">
        <title>Tenacibaculum mesophilum bac2.</title>
        <authorList>
            <person name="Li M."/>
        </authorList>
    </citation>
    <scope>NUCLEOTIDE SEQUENCE</scope>
    <source>
        <strain evidence="1">Bac2</strain>
    </source>
</reference>
<evidence type="ECO:0008006" key="3">
    <source>
        <dbReference type="Google" id="ProtNLM"/>
    </source>
</evidence>
<sequence>MKGMFYFMCFLFLFSCKNKKTEKLIYPRQIGDIGYDVKLDSPSFIPCNENDKIFQYFNNGKGLEYKGSKREIENLFKKKYTHIKVDESGLIRIRFIVNCKGETGRFRVIQMNNNYEQFTFDNRITNQLLMLTQSLNGWKTKQDGRDREIDYYQYLIFKIEKGNLIEILP</sequence>